<reference evidence="2" key="1">
    <citation type="submission" date="2021-06" db="EMBL/GenBank/DDBJ databases">
        <authorList>
            <person name="Kallberg Y."/>
            <person name="Tangrot J."/>
            <person name="Rosling A."/>
        </authorList>
    </citation>
    <scope>NUCLEOTIDE SEQUENCE</scope>
    <source>
        <strain evidence="2">UK204</strain>
    </source>
</reference>
<evidence type="ECO:0000256" key="1">
    <source>
        <dbReference type="SAM" id="Coils"/>
    </source>
</evidence>
<organism evidence="2 3">
    <name type="scientific">Funneliformis caledonium</name>
    <dbReference type="NCBI Taxonomy" id="1117310"/>
    <lineage>
        <taxon>Eukaryota</taxon>
        <taxon>Fungi</taxon>
        <taxon>Fungi incertae sedis</taxon>
        <taxon>Mucoromycota</taxon>
        <taxon>Glomeromycotina</taxon>
        <taxon>Glomeromycetes</taxon>
        <taxon>Glomerales</taxon>
        <taxon>Glomeraceae</taxon>
        <taxon>Funneliformis</taxon>
    </lineage>
</organism>
<proteinExistence type="predicted"/>
<sequence length="87" mass="9831">DSFEALANLRKEIENVKQNINDKNSEHEDVGEIFNKVNVDDGLLCSNPTEVSYYSSGLFEEICFQCRKVPEDECNESDRKLGAVTAK</sequence>
<dbReference type="AlphaFoldDB" id="A0A9N8WUA4"/>
<keyword evidence="1" id="KW-0175">Coiled coil</keyword>
<dbReference type="EMBL" id="CAJVPQ010000583">
    <property type="protein sequence ID" value="CAG8494151.1"/>
    <property type="molecule type" value="Genomic_DNA"/>
</dbReference>
<name>A0A9N8WUA4_9GLOM</name>
<keyword evidence="3" id="KW-1185">Reference proteome</keyword>
<protein>
    <submittedName>
        <fullName evidence="2">839_t:CDS:1</fullName>
    </submittedName>
</protein>
<feature type="non-terminal residue" evidence="2">
    <location>
        <position position="87"/>
    </location>
</feature>
<evidence type="ECO:0000313" key="2">
    <source>
        <dbReference type="EMBL" id="CAG8494151.1"/>
    </source>
</evidence>
<evidence type="ECO:0000313" key="3">
    <source>
        <dbReference type="Proteomes" id="UP000789570"/>
    </source>
</evidence>
<dbReference type="Proteomes" id="UP000789570">
    <property type="component" value="Unassembled WGS sequence"/>
</dbReference>
<accession>A0A9N8WUA4</accession>
<comment type="caution">
    <text evidence="2">The sequence shown here is derived from an EMBL/GenBank/DDBJ whole genome shotgun (WGS) entry which is preliminary data.</text>
</comment>
<dbReference type="OrthoDB" id="2438748at2759"/>
<gene>
    <name evidence="2" type="ORF">FCALED_LOCUS3368</name>
</gene>
<feature type="coiled-coil region" evidence="1">
    <location>
        <begin position="3"/>
        <end position="30"/>
    </location>
</feature>